<evidence type="ECO:0000313" key="1">
    <source>
        <dbReference type="EnsemblPlants" id="EMT26108"/>
    </source>
</evidence>
<name>M8BW94_AEGTA</name>
<accession>M8BW94</accession>
<sequence length="59" mass="6434">MGKHIKHNAQLFVLLSMVLLSCLVSSAVQGQSIADKGSNTAAIRPNDDPDCEKEKLQWP</sequence>
<dbReference type="AlphaFoldDB" id="M8BW94"/>
<dbReference type="PROSITE" id="PS51257">
    <property type="entry name" value="PROKAR_LIPOPROTEIN"/>
    <property type="match status" value="1"/>
</dbReference>
<protein>
    <submittedName>
        <fullName evidence="1">Uncharacterized protein</fullName>
    </submittedName>
</protein>
<proteinExistence type="predicted"/>
<organism evidence="1">
    <name type="scientific">Aegilops tauschii</name>
    <name type="common">Tausch's goatgrass</name>
    <name type="synonym">Aegilops squarrosa</name>
    <dbReference type="NCBI Taxonomy" id="37682"/>
    <lineage>
        <taxon>Eukaryota</taxon>
        <taxon>Viridiplantae</taxon>
        <taxon>Streptophyta</taxon>
        <taxon>Embryophyta</taxon>
        <taxon>Tracheophyta</taxon>
        <taxon>Spermatophyta</taxon>
        <taxon>Magnoliopsida</taxon>
        <taxon>Liliopsida</taxon>
        <taxon>Poales</taxon>
        <taxon>Poaceae</taxon>
        <taxon>BOP clade</taxon>
        <taxon>Pooideae</taxon>
        <taxon>Triticodae</taxon>
        <taxon>Triticeae</taxon>
        <taxon>Triticinae</taxon>
        <taxon>Aegilops</taxon>
    </lineage>
</organism>
<dbReference type="EnsemblPlants" id="EMT26108">
    <property type="protein sequence ID" value="EMT26108"/>
    <property type="gene ID" value="F775_24024"/>
</dbReference>
<reference evidence="1" key="1">
    <citation type="submission" date="2015-06" db="UniProtKB">
        <authorList>
            <consortium name="EnsemblPlants"/>
        </authorList>
    </citation>
    <scope>IDENTIFICATION</scope>
</reference>